<evidence type="ECO:0000256" key="1">
    <source>
        <dbReference type="SAM" id="MobiDB-lite"/>
    </source>
</evidence>
<evidence type="ECO:0000259" key="2">
    <source>
        <dbReference type="Pfam" id="PF17136"/>
    </source>
</evidence>
<dbReference type="Proteomes" id="UP000256970">
    <property type="component" value="Unassembled WGS sequence"/>
</dbReference>
<accession>A0A383W9G3</accession>
<dbReference type="Pfam" id="PF17136">
    <property type="entry name" value="ribosomal_L24"/>
    <property type="match status" value="1"/>
</dbReference>
<proteinExistence type="predicted"/>
<feature type="domain" description="Large ribosomal subunit protein uL24 C-terminal" evidence="2">
    <location>
        <begin position="8"/>
        <end position="35"/>
    </location>
</feature>
<feature type="compositionally biased region" description="Low complexity" evidence="1">
    <location>
        <begin position="1"/>
        <end position="12"/>
    </location>
</feature>
<sequence length="68" mass="6941">MSSNSSSSSSSSRAGYKLTEDGRKVRYLVKTGEELPERSFKQPAAAAESSSSDSSAAEPPAGDAPSSA</sequence>
<gene>
    <name evidence="3" type="ORF">BQ4739_LOCUS14569</name>
</gene>
<feature type="compositionally biased region" description="Basic and acidic residues" evidence="1">
    <location>
        <begin position="31"/>
        <end position="40"/>
    </location>
</feature>
<name>A0A383W9G3_TETOB</name>
<evidence type="ECO:0000313" key="3">
    <source>
        <dbReference type="EMBL" id="SZX74278.1"/>
    </source>
</evidence>
<feature type="compositionally biased region" description="Low complexity" evidence="1">
    <location>
        <begin position="43"/>
        <end position="68"/>
    </location>
</feature>
<evidence type="ECO:0000313" key="4">
    <source>
        <dbReference type="Proteomes" id="UP000256970"/>
    </source>
</evidence>
<feature type="region of interest" description="Disordered" evidence="1">
    <location>
        <begin position="1"/>
        <end position="68"/>
    </location>
</feature>
<organism evidence="3 4">
    <name type="scientific">Tetradesmus obliquus</name>
    <name type="common">Green alga</name>
    <name type="synonym">Acutodesmus obliquus</name>
    <dbReference type="NCBI Taxonomy" id="3088"/>
    <lineage>
        <taxon>Eukaryota</taxon>
        <taxon>Viridiplantae</taxon>
        <taxon>Chlorophyta</taxon>
        <taxon>core chlorophytes</taxon>
        <taxon>Chlorophyceae</taxon>
        <taxon>CS clade</taxon>
        <taxon>Sphaeropleales</taxon>
        <taxon>Scenedesmaceae</taxon>
        <taxon>Tetradesmus</taxon>
    </lineage>
</organism>
<reference evidence="3 4" key="1">
    <citation type="submission" date="2016-10" db="EMBL/GenBank/DDBJ databases">
        <authorList>
            <person name="Cai Z."/>
        </authorList>
    </citation>
    <scope>NUCLEOTIDE SEQUENCE [LARGE SCALE GENOMIC DNA]</scope>
</reference>
<dbReference type="AlphaFoldDB" id="A0A383W9G3"/>
<dbReference type="EMBL" id="FNXT01001211">
    <property type="protein sequence ID" value="SZX74278.1"/>
    <property type="molecule type" value="Genomic_DNA"/>
</dbReference>
<dbReference type="InterPro" id="IPR057264">
    <property type="entry name" value="Ribosomal_uL24_C"/>
</dbReference>
<keyword evidence="4" id="KW-1185">Reference proteome</keyword>
<protein>
    <recommendedName>
        <fullName evidence="2">Large ribosomal subunit protein uL24 C-terminal domain-containing protein</fullName>
    </recommendedName>
</protein>